<comment type="subcellular location">
    <subcellularLocation>
        <location evidence="1">Endomembrane system</location>
        <topology evidence="1">Multi-pass membrane protein</topology>
    </subcellularLocation>
</comment>
<dbReference type="GO" id="GO:0005886">
    <property type="term" value="C:plasma membrane"/>
    <property type="evidence" value="ECO:0007669"/>
    <property type="project" value="TreeGrafter"/>
</dbReference>
<reference evidence="8" key="1">
    <citation type="submission" date="2020-05" db="EMBL/GenBank/DDBJ databases">
        <title>Phylogenomic resolution of chytrid fungi.</title>
        <authorList>
            <person name="Stajich J.E."/>
            <person name="Amses K."/>
            <person name="Simmons R."/>
            <person name="Seto K."/>
            <person name="Myers J."/>
            <person name="Bonds A."/>
            <person name="Quandt C.A."/>
            <person name="Barry K."/>
            <person name="Liu P."/>
            <person name="Grigoriev I."/>
            <person name="Longcore J.E."/>
            <person name="James T.Y."/>
        </authorList>
    </citation>
    <scope>NUCLEOTIDE SEQUENCE</scope>
    <source>
        <strain evidence="8">JEL0513</strain>
    </source>
</reference>
<feature type="transmembrane region" description="Helical" evidence="6">
    <location>
        <begin position="344"/>
        <end position="362"/>
    </location>
</feature>
<dbReference type="Proteomes" id="UP001211907">
    <property type="component" value="Unassembled WGS sequence"/>
</dbReference>
<feature type="transmembrane region" description="Helical" evidence="6">
    <location>
        <begin position="18"/>
        <end position="36"/>
    </location>
</feature>
<dbReference type="AlphaFoldDB" id="A0AAD5XGQ3"/>
<feature type="transmembrane region" description="Helical" evidence="6">
    <location>
        <begin position="87"/>
        <end position="106"/>
    </location>
</feature>
<feature type="transmembrane region" description="Helical" evidence="6">
    <location>
        <begin position="317"/>
        <end position="338"/>
    </location>
</feature>
<dbReference type="InterPro" id="IPR020846">
    <property type="entry name" value="MFS_dom"/>
</dbReference>
<evidence type="ECO:0000256" key="3">
    <source>
        <dbReference type="ARBA" id="ARBA00022692"/>
    </source>
</evidence>
<dbReference type="EMBL" id="JADGJH010000775">
    <property type="protein sequence ID" value="KAJ3122891.1"/>
    <property type="molecule type" value="Genomic_DNA"/>
</dbReference>
<comment type="caution">
    <text evidence="8">The sequence shown here is derived from an EMBL/GenBank/DDBJ whole genome shotgun (WGS) entry which is preliminary data.</text>
</comment>
<dbReference type="InterPro" id="IPR036259">
    <property type="entry name" value="MFS_trans_sf"/>
</dbReference>
<keyword evidence="5 6" id="KW-0472">Membrane</keyword>
<evidence type="ECO:0000256" key="5">
    <source>
        <dbReference type="ARBA" id="ARBA00023136"/>
    </source>
</evidence>
<dbReference type="GO" id="GO:0012505">
    <property type="term" value="C:endomembrane system"/>
    <property type="evidence" value="ECO:0007669"/>
    <property type="project" value="UniProtKB-SubCell"/>
</dbReference>
<keyword evidence="3 6" id="KW-0812">Transmembrane</keyword>
<dbReference type="SUPFAM" id="SSF103473">
    <property type="entry name" value="MFS general substrate transporter"/>
    <property type="match status" value="1"/>
</dbReference>
<keyword evidence="4 6" id="KW-1133">Transmembrane helix</keyword>
<dbReference type="Gene3D" id="1.20.1250.20">
    <property type="entry name" value="MFS general substrate transporter like domains"/>
    <property type="match status" value="1"/>
</dbReference>
<feature type="transmembrane region" description="Helical" evidence="6">
    <location>
        <begin position="143"/>
        <end position="164"/>
    </location>
</feature>
<evidence type="ECO:0000256" key="1">
    <source>
        <dbReference type="ARBA" id="ARBA00004127"/>
    </source>
</evidence>
<dbReference type="PANTHER" id="PTHR23501:SF191">
    <property type="entry name" value="VACUOLAR BASIC AMINO ACID TRANSPORTER 4"/>
    <property type="match status" value="1"/>
</dbReference>
<dbReference type="InterPro" id="IPR011701">
    <property type="entry name" value="MFS"/>
</dbReference>
<proteinExistence type="predicted"/>
<feature type="transmembrane region" description="Helical" evidence="6">
    <location>
        <begin position="113"/>
        <end position="137"/>
    </location>
</feature>
<dbReference type="Gene3D" id="1.20.1720.10">
    <property type="entry name" value="Multidrug resistance protein D"/>
    <property type="match status" value="2"/>
</dbReference>
<evidence type="ECO:0000256" key="4">
    <source>
        <dbReference type="ARBA" id="ARBA00022989"/>
    </source>
</evidence>
<organism evidence="8 9">
    <name type="scientific">Physocladia obscura</name>
    <dbReference type="NCBI Taxonomy" id="109957"/>
    <lineage>
        <taxon>Eukaryota</taxon>
        <taxon>Fungi</taxon>
        <taxon>Fungi incertae sedis</taxon>
        <taxon>Chytridiomycota</taxon>
        <taxon>Chytridiomycota incertae sedis</taxon>
        <taxon>Chytridiomycetes</taxon>
        <taxon>Chytridiales</taxon>
        <taxon>Chytriomycetaceae</taxon>
        <taxon>Physocladia</taxon>
    </lineage>
</organism>
<protein>
    <recommendedName>
        <fullName evidence="7">Major facilitator superfamily (MFS) profile domain-containing protein</fullName>
    </recommendedName>
</protein>
<feature type="transmembrane region" description="Helical" evidence="6">
    <location>
        <begin position="383"/>
        <end position="403"/>
    </location>
</feature>
<sequence>MTAAVASEGKPKLELAPTVFWVLIGSIFMTIFLAAMDATIVASAEGAITSDLGQEQLLPWIGSAFLISSTVSAASSGNLANTFGLKWTFAGLNCLFLLGCVICGAANNMSMLIGNYLAVTVAVWTLSAVLGPLIGGAFADHGLWRWCFYINIPICAIATPVVIISLKDSETPIGTLREKFTELDFAGYAVVIVGLICLVTSMQQGGIAWGWGSAQIVVLLVLAVLSLVVFVVVEAKVSRNPMTPMEMFANRNANALFLIAFTAGAVYYALLYYLAIFFQINYGASGIIAGVQCIPFLFGLMIGSFAATRLLEKTGKFWHLMVVCAVMIIAFTVGVSFLDANSYLAERIFITFLLGLPIGVFVQNRMALLPKYMAPHLNNVATAFSQFLISLGGGIGVALVGAIQNNITSEHVAQSEFLLEELKSPIFANIDVTQLVEIREILAGLQNNTNASIALTQLIDSYNNGFSIAMRVVIVFGILALASVLVLKEESKSESIEKKHPEEVAFELAF</sequence>
<name>A0AAD5XGQ3_9FUNG</name>
<evidence type="ECO:0000313" key="8">
    <source>
        <dbReference type="EMBL" id="KAJ3122891.1"/>
    </source>
</evidence>
<evidence type="ECO:0000256" key="2">
    <source>
        <dbReference type="ARBA" id="ARBA00022448"/>
    </source>
</evidence>
<dbReference type="Pfam" id="PF07690">
    <property type="entry name" value="MFS_1"/>
    <property type="match status" value="1"/>
</dbReference>
<evidence type="ECO:0000259" key="7">
    <source>
        <dbReference type="PROSITE" id="PS50850"/>
    </source>
</evidence>
<evidence type="ECO:0000313" key="9">
    <source>
        <dbReference type="Proteomes" id="UP001211907"/>
    </source>
</evidence>
<accession>A0AAD5XGQ3</accession>
<dbReference type="GO" id="GO:0022857">
    <property type="term" value="F:transmembrane transporter activity"/>
    <property type="evidence" value="ECO:0007669"/>
    <property type="project" value="InterPro"/>
</dbReference>
<keyword evidence="9" id="KW-1185">Reference proteome</keyword>
<evidence type="ECO:0000256" key="6">
    <source>
        <dbReference type="SAM" id="Phobius"/>
    </source>
</evidence>
<keyword evidence="2" id="KW-0813">Transport</keyword>
<feature type="transmembrane region" description="Helical" evidence="6">
    <location>
        <begin position="185"/>
        <end position="202"/>
    </location>
</feature>
<gene>
    <name evidence="8" type="ORF">HK100_011803</name>
</gene>
<feature type="transmembrane region" description="Helical" evidence="6">
    <location>
        <begin position="208"/>
        <end position="233"/>
    </location>
</feature>
<feature type="transmembrane region" description="Helical" evidence="6">
    <location>
        <begin position="282"/>
        <end position="305"/>
    </location>
</feature>
<feature type="transmembrane region" description="Helical" evidence="6">
    <location>
        <begin position="254"/>
        <end position="276"/>
    </location>
</feature>
<dbReference type="PANTHER" id="PTHR23501">
    <property type="entry name" value="MAJOR FACILITATOR SUPERFAMILY"/>
    <property type="match status" value="1"/>
</dbReference>
<feature type="domain" description="Major facilitator superfamily (MFS) profile" evidence="7">
    <location>
        <begin position="23"/>
        <end position="492"/>
    </location>
</feature>
<dbReference type="PROSITE" id="PS50850">
    <property type="entry name" value="MFS"/>
    <property type="match status" value="1"/>
</dbReference>
<feature type="transmembrane region" description="Helical" evidence="6">
    <location>
        <begin position="468"/>
        <end position="487"/>
    </location>
</feature>